<reference evidence="5" key="1">
    <citation type="submission" date="2020-05" db="EMBL/GenBank/DDBJ databases">
        <title>Phylogenomic resolution of chytrid fungi.</title>
        <authorList>
            <person name="Stajich J.E."/>
            <person name="Amses K."/>
            <person name="Simmons R."/>
            <person name="Seto K."/>
            <person name="Myers J."/>
            <person name="Bonds A."/>
            <person name="Quandt C.A."/>
            <person name="Barry K."/>
            <person name="Liu P."/>
            <person name="Grigoriev I."/>
            <person name="Longcore J.E."/>
            <person name="James T.Y."/>
        </authorList>
    </citation>
    <scope>NUCLEOTIDE SEQUENCE</scope>
    <source>
        <strain evidence="5">JEL0513</strain>
    </source>
</reference>
<feature type="domain" description="NodB homology" evidence="4">
    <location>
        <begin position="116"/>
        <end position="341"/>
    </location>
</feature>
<dbReference type="InterPro" id="IPR050248">
    <property type="entry name" value="Polysacc_deacetylase_ArnD"/>
</dbReference>
<dbReference type="Gene3D" id="3.20.20.370">
    <property type="entry name" value="Glycoside hydrolase/deacetylase"/>
    <property type="match status" value="1"/>
</dbReference>
<gene>
    <name evidence="5" type="primary">CDA2_6</name>
    <name evidence="5" type="ORF">HK100_005561</name>
</gene>
<dbReference type="PANTHER" id="PTHR10587:SF133">
    <property type="entry name" value="CHITIN DEACETYLASE 1-RELATED"/>
    <property type="match status" value="1"/>
</dbReference>
<dbReference type="EMBL" id="JADGJH010002599">
    <property type="protein sequence ID" value="KAJ3096431.1"/>
    <property type="molecule type" value="Genomic_DNA"/>
</dbReference>
<organism evidence="5 6">
    <name type="scientific">Physocladia obscura</name>
    <dbReference type="NCBI Taxonomy" id="109957"/>
    <lineage>
        <taxon>Eukaryota</taxon>
        <taxon>Fungi</taxon>
        <taxon>Fungi incertae sedis</taxon>
        <taxon>Chytridiomycota</taxon>
        <taxon>Chytridiomycota incertae sedis</taxon>
        <taxon>Chytridiomycetes</taxon>
        <taxon>Chytridiales</taxon>
        <taxon>Chytriomycetaceae</taxon>
        <taxon>Physocladia</taxon>
    </lineage>
</organism>
<dbReference type="GO" id="GO:0009272">
    <property type="term" value="P:fungal-type cell wall biogenesis"/>
    <property type="evidence" value="ECO:0007669"/>
    <property type="project" value="UniProtKB-ARBA"/>
</dbReference>
<keyword evidence="1" id="KW-0479">Metal-binding</keyword>
<dbReference type="GO" id="GO:0005975">
    <property type="term" value="P:carbohydrate metabolic process"/>
    <property type="evidence" value="ECO:0007669"/>
    <property type="project" value="InterPro"/>
</dbReference>
<keyword evidence="6" id="KW-1185">Reference proteome</keyword>
<sequence length="426" mass="46276">MLLSVVAAALSLAFSARGDSPIATNCTNTDYPPCTVALMPIPDQYGSYRIPNAPGVPRWTEFINSITDNSTYPWTNIPVRNSSNDGGETGGGPNAKGFMWGQPGNNATEVYDCPAGHIALSFDDGPALTEDYIALLSANKVIGTFFLIGGNVVNNPNASIILNKLVNDGHQIALHTWSHHPVTIWDSDIFISETVLTAKAIYDIIGKVPRYWRPPYSSLDDRIRYILYTMGLRPVVWNVESDDTTIAEPSAGIPQAENRQGVLSTVETVYEHVVSSIQAKRDSTWSYFPGYSPDGTNSTYVGSDTTYKGFVILEHEVYSGEEAAADLIVPWIASNPNYTTTTVNVCDRIMPNASMYLPDDHYFVQFIKSITLPLTEDDLNSYSGPVFTPSASGSTTSATSTKSGAERVSVGTMIVAFAAVFLFELV</sequence>
<evidence type="ECO:0000313" key="5">
    <source>
        <dbReference type="EMBL" id="KAJ3096431.1"/>
    </source>
</evidence>
<feature type="chain" id="PRO_5042087457" evidence="3">
    <location>
        <begin position="19"/>
        <end position="426"/>
    </location>
</feature>
<evidence type="ECO:0000313" key="6">
    <source>
        <dbReference type="Proteomes" id="UP001211907"/>
    </source>
</evidence>
<dbReference type="SUPFAM" id="SSF88713">
    <property type="entry name" value="Glycoside hydrolase/deacetylase"/>
    <property type="match status" value="1"/>
</dbReference>
<dbReference type="GO" id="GO:0046872">
    <property type="term" value="F:metal ion binding"/>
    <property type="evidence" value="ECO:0007669"/>
    <property type="project" value="UniProtKB-KW"/>
</dbReference>
<proteinExistence type="predicted"/>
<feature type="signal peptide" evidence="3">
    <location>
        <begin position="1"/>
        <end position="18"/>
    </location>
</feature>
<evidence type="ECO:0000256" key="3">
    <source>
        <dbReference type="SAM" id="SignalP"/>
    </source>
</evidence>
<dbReference type="GO" id="GO:0004099">
    <property type="term" value="F:chitin deacetylase activity"/>
    <property type="evidence" value="ECO:0007669"/>
    <property type="project" value="TreeGrafter"/>
</dbReference>
<protein>
    <submittedName>
        <fullName evidence="5">Chitin deacetylase</fullName>
    </submittedName>
</protein>
<keyword evidence="2" id="KW-0378">Hydrolase</keyword>
<comment type="caution">
    <text evidence="5">The sequence shown here is derived from an EMBL/GenBank/DDBJ whole genome shotgun (WGS) entry which is preliminary data.</text>
</comment>
<evidence type="ECO:0000256" key="2">
    <source>
        <dbReference type="ARBA" id="ARBA00022801"/>
    </source>
</evidence>
<dbReference type="Proteomes" id="UP001211907">
    <property type="component" value="Unassembled WGS sequence"/>
</dbReference>
<name>A0AAD5SRI4_9FUNG</name>
<dbReference type="AlphaFoldDB" id="A0AAD5SRI4"/>
<dbReference type="InterPro" id="IPR002509">
    <property type="entry name" value="NODB_dom"/>
</dbReference>
<evidence type="ECO:0000256" key="1">
    <source>
        <dbReference type="ARBA" id="ARBA00022723"/>
    </source>
</evidence>
<keyword evidence="3" id="KW-0732">Signal</keyword>
<dbReference type="PROSITE" id="PS51677">
    <property type="entry name" value="NODB"/>
    <property type="match status" value="1"/>
</dbReference>
<dbReference type="PANTHER" id="PTHR10587">
    <property type="entry name" value="GLYCOSYL TRANSFERASE-RELATED"/>
    <property type="match status" value="1"/>
</dbReference>
<accession>A0AAD5SRI4</accession>
<evidence type="ECO:0000259" key="4">
    <source>
        <dbReference type="PROSITE" id="PS51677"/>
    </source>
</evidence>
<dbReference type="GO" id="GO:0016020">
    <property type="term" value="C:membrane"/>
    <property type="evidence" value="ECO:0007669"/>
    <property type="project" value="TreeGrafter"/>
</dbReference>
<dbReference type="InterPro" id="IPR011330">
    <property type="entry name" value="Glyco_hydro/deAcase_b/a-brl"/>
</dbReference>
<dbReference type="Pfam" id="PF01522">
    <property type="entry name" value="Polysacc_deac_1"/>
    <property type="match status" value="1"/>
</dbReference>